<evidence type="ECO:0000313" key="8">
    <source>
        <dbReference type="Proteomes" id="UP000295706"/>
    </source>
</evidence>
<dbReference type="OrthoDB" id="9770537at2"/>
<dbReference type="Gene3D" id="3.40.605.10">
    <property type="entry name" value="Aldehyde Dehydrogenase, Chain A, domain 1"/>
    <property type="match status" value="1"/>
</dbReference>
<evidence type="ECO:0000259" key="6">
    <source>
        <dbReference type="Pfam" id="PF00171"/>
    </source>
</evidence>
<dbReference type="Gene3D" id="3.40.309.10">
    <property type="entry name" value="Aldehyde Dehydrogenase, Chain A, domain 2"/>
    <property type="match status" value="1"/>
</dbReference>
<comment type="caution">
    <text evidence="7">The sequence shown here is derived from an EMBL/GenBank/DDBJ whole genome shotgun (WGS) entry which is preliminary data.</text>
</comment>
<keyword evidence="2" id="KW-0560">Oxidoreductase</keyword>
<dbReference type="CDD" id="cd07129">
    <property type="entry name" value="ALDH_KGSADH"/>
    <property type="match status" value="1"/>
</dbReference>
<comment type="catalytic activity">
    <reaction evidence="4">
        <text>2,5-dioxopentanoate + NADP(+) + H2O = 2-oxoglutarate + NADPH + 2 H(+)</text>
        <dbReference type="Rhea" id="RHEA:11296"/>
        <dbReference type="ChEBI" id="CHEBI:15377"/>
        <dbReference type="ChEBI" id="CHEBI:15378"/>
        <dbReference type="ChEBI" id="CHEBI:16810"/>
        <dbReference type="ChEBI" id="CHEBI:57783"/>
        <dbReference type="ChEBI" id="CHEBI:58136"/>
        <dbReference type="ChEBI" id="CHEBI:58349"/>
        <dbReference type="EC" id="1.2.1.26"/>
    </reaction>
</comment>
<dbReference type="InterPro" id="IPR016161">
    <property type="entry name" value="Ald_DH/histidinol_DH"/>
</dbReference>
<dbReference type="EMBL" id="SMJU01000003">
    <property type="protein sequence ID" value="TDB67539.1"/>
    <property type="molecule type" value="Genomic_DNA"/>
</dbReference>
<dbReference type="InterPro" id="IPR016162">
    <property type="entry name" value="Ald_DH_N"/>
</dbReference>
<dbReference type="AlphaFoldDB" id="A0A4R4KLD4"/>
<protein>
    <recommendedName>
        <fullName evidence="5">2,5-dioxovalerate dehydrogenase</fullName>
        <ecNumber evidence="5">1.2.1.26</ecNumber>
    </recommendedName>
</protein>
<feature type="domain" description="Aldehyde dehydrogenase" evidence="6">
    <location>
        <begin position="21"/>
        <end position="468"/>
    </location>
</feature>
<evidence type="ECO:0000256" key="3">
    <source>
        <dbReference type="ARBA" id="ARBA00050769"/>
    </source>
</evidence>
<dbReference type="PANTHER" id="PTHR43353:SF3">
    <property type="entry name" value="ALDEHYDE DEHYDROGENASE-RELATED"/>
    <property type="match status" value="1"/>
</dbReference>
<sequence length="526" mass="55789">MTLHGNQLIGFSQSAQGEGSLYGINPATGEKLPTAFYKATSDELEAATSKAAEAFQVYRKKSGAEKADFLDKIAEEIDAVGELLVEVATSETGLPAGRIQGERGRTTGQLRMFSQLLREGSWVNARIETALPDRQPLPKVDLRMMHKALGPVAVFGASNFPLAFSVAGGDTASALAAGCPVIVKAHSAHPGTSELIGRAIQKAAQDSGMPDGVFSLLHGNGSDVGAALVKHPVIKAVGFTGSYQGGMALFHLAANRPDPIPVYAEMGSTNPVFVLPGIMQEKSAAIAQQFAGSVTLGVGQFCTNPGMLIASNTIGYSQFIEDVETQFKVASGGVMLTPGIQKAYQSGVEHHLGNAEVELLVQGQDVQGFTAVPPVLFKTHAQAIANNPALSEEIFGPASVLVEAQTKEELFDIARNLEGHLTATIHGTPEDLIEYADLIDLLEQKVGRLLINGFPTGVEVCHAMMHGGPFPASTDSRSTSVGTAAIYRFTRPVSYQNFPENLLPDELKTANPLEIWRLVNGNFQKD</sequence>
<comment type="similarity">
    <text evidence="1">Belongs to the aldehyde dehydrogenase family.</text>
</comment>
<keyword evidence="8" id="KW-1185">Reference proteome</keyword>
<evidence type="ECO:0000256" key="2">
    <source>
        <dbReference type="ARBA" id="ARBA00023002"/>
    </source>
</evidence>
<dbReference type="EC" id="1.2.1.26" evidence="5"/>
<dbReference type="InterPro" id="IPR015590">
    <property type="entry name" value="Aldehyde_DH_dom"/>
</dbReference>
<comment type="catalytic activity">
    <reaction evidence="3">
        <text>2,5-dioxopentanoate + NAD(+) + H2O = 2-oxoglutarate + NADH + 2 H(+)</text>
        <dbReference type="Rhea" id="RHEA:47152"/>
        <dbReference type="ChEBI" id="CHEBI:15377"/>
        <dbReference type="ChEBI" id="CHEBI:15378"/>
        <dbReference type="ChEBI" id="CHEBI:16810"/>
        <dbReference type="ChEBI" id="CHEBI:57540"/>
        <dbReference type="ChEBI" id="CHEBI:57945"/>
        <dbReference type="ChEBI" id="CHEBI:58136"/>
    </reaction>
</comment>
<evidence type="ECO:0000256" key="5">
    <source>
        <dbReference type="ARBA" id="ARBA00067023"/>
    </source>
</evidence>
<evidence type="ECO:0000256" key="1">
    <source>
        <dbReference type="ARBA" id="ARBA00009986"/>
    </source>
</evidence>
<dbReference type="Pfam" id="PF00171">
    <property type="entry name" value="Aldedh"/>
    <property type="match status" value="1"/>
</dbReference>
<dbReference type="RefSeq" id="WP_132115621.1">
    <property type="nucleotide sequence ID" value="NZ_SMJU01000003.1"/>
</dbReference>
<gene>
    <name evidence="7" type="ORF">EZE20_06235</name>
</gene>
<dbReference type="InterPro" id="IPR044151">
    <property type="entry name" value="ALDH_KGSADH"/>
</dbReference>
<dbReference type="Proteomes" id="UP000295706">
    <property type="component" value="Unassembled WGS sequence"/>
</dbReference>
<name>A0A4R4KLD4_9BACT</name>
<dbReference type="PANTHER" id="PTHR43353">
    <property type="entry name" value="SUCCINATE-SEMIALDEHYDE DEHYDROGENASE, MITOCHONDRIAL"/>
    <property type="match status" value="1"/>
</dbReference>
<dbReference type="GO" id="GO:0047533">
    <property type="term" value="F:2,5-dioxovalerate dehydrogenase (NADP+) activity"/>
    <property type="evidence" value="ECO:0007669"/>
    <property type="project" value="UniProtKB-EC"/>
</dbReference>
<organism evidence="7 8">
    <name type="scientific">Arundinibacter roseus</name>
    <dbReference type="NCBI Taxonomy" id="2070510"/>
    <lineage>
        <taxon>Bacteria</taxon>
        <taxon>Pseudomonadati</taxon>
        <taxon>Bacteroidota</taxon>
        <taxon>Cytophagia</taxon>
        <taxon>Cytophagales</taxon>
        <taxon>Spirosomataceae</taxon>
        <taxon>Arundinibacter</taxon>
    </lineage>
</organism>
<dbReference type="InterPro" id="IPR016163">
    <property type="entry name" value="Ald_DH_C"/>
</dbReference>
<evidence type="ECO:0000313" key="7">
    <source>
        <dbReference type="EMBL" id="TDB67539.1"/>
    </source>
</evidence>
<dbReference type="InterPro" id="IPR050740">
    <property type="entry name" value="Aldehyde_DH_Superfamily"/>
</dbReference>
<evidence type="ECO:0000256" key="4">
    <source>
        <dbReference type="ARBA" id="ARBA00051918"/>
    </source>
</evidence>
<proteinExistence type="inferred from homology"/>
<reference evidence="7 8" key="1">
    <citation type="submission" date="2019-02" db="EMBL/GenBank/DDBJ databases">
        <title>Arundinibacter roseus gen. nov., sp. nov., a new member of the family Cytophagaceae.</title>
        <authorList>
            <person name="Szuroczki S."/>
            <person name="Khayer B."/>
            <person name="Sproer C."/>
            <person name="Toumi M."/>
            <person name="Szabo A."/>
            <person name="Felfoldi T."/>
            <person name="Schumann P."/>
            <person name="Toth E."/>
        </authorList>
    </citation>
    <scope>NUCLEOTIDE SEQUENCE [LARGE SCALE GENOMIC DNA]</scope>
    <source>
        <strain evidence="7 8">DMA-k-7a</strain>
    </source>
</reference>
<dbReference type="FunFam" id="3.40.605.10:FF:000037">
    <property type="entry name" value="NADP-dependent fatty aldehyde dehydrogenase"/>
    <property type="match status" value="1"/>
</dbReference>
<accession>A0A4R4KLD4</accession>
<dbReference type="SUPFAM" id="SSF53720">
    <property type="entry name" value="ALDH-like"/>
    <property type="match status" value="1"/>
</dbReference>